<evidence type="ECO:0000256" key="1">
    <source>
        <dbReference type="SAM" id="Phobius"/>
    </source>
</evidence>
<dbReference type="InterPro" id="IPR058653">
    <property type="entry name" value="NfeD2_TM"/>
</dbReference>
<dbReference type="EMBL" id="ASQA01000033">
    <property type="protein sequence ID" value="ETT82938.1"/>
    <property type="molecule type" value="Genomic_DNA"/>
</dbReference>
<keyword evidence="1" id="KW-0472">Membrane</keyword>
<keyword evidence="1" id="KW-1133">Transmembrane helix</keyword>
<feature type="transmembrane region" description="Helical" evidence="1">
    <location>
        <begin position="45"/>
        <end position="65"/>
    </location>
</feature>
<gene>
    <name evidence="3" type="ORF">C176_13552</name>
</gene>
<dbReference type="Pfam" id="PF25842">
    <property type="entry name" value="NfeD_TM"/>
    <property type="match status" value="1"/>
</dbReference>
<keyword evidence="1" id="KW-0812">Transmembrane</keyword>
<feature type="transmembrane region" description="Helical" evidence="1">
    <location>
        <begin position="14"/>
        <end position="33"/>
    </location>
</feature>
<feature type="transmembrane region" description="Helical" evidence="1">
    <location>
        <begin position="71"/>
        <end position="97"/>
    </location>
</feature>
<accession>W4EQU7</accession>
<dbReference type="eggNOG" id="COG1585">
    <property type="taxonomic scope" value="Bacteria"/>
</dbReference>
<feature type="domain" description="Membrane protein NfeD2 N-terminal transmembrane" evidence="2">
    <location>
        <begin position="10"/>
        <end position="103"/>
    </location>
</feature>
<dbReference type="AlphaFoldDB" id="W4EQU7"/>
<sequence length="180" mass="19777">MSLIELFGIAIQQVYLYSLIIFAVCMVLFLFFGDVIDGVGEGIPFFNPAVILSFLTFFAAIGFILESLTSFSSIMIIAIATIISTVLSVLLYFFILLPLKSAEVSMAYTDESLAGQIGKVIVPIPVDGFGEVVIETINGLISKRAVGFDNEEIEYNQQVLIVEVKEGTVYVRAYEPMFSN</sequence>
<proteinExistence type="predicted"/>
<keyword evidence="4" id="KW-1185">Reference proteome</keyword>
<evidence type="ECO:0000313" key="4">
    <source>
        <dbReference type="Proteomes" id="UP000019062"/>
    </source>
</evidence>
<evidence type="ECO:0000259" key="2">
    <source>
        <dbReference type="Pfam" id="PF25842"/>
    </source>
</evidence>
<dbReference type="Proteomes" id="UP000019062">
    <property type="component" value="Unassembled WGS sequence"/>
</dbReference>
<dbReference type="PATRIC" id="fig|1227360.4.peg.2764"/>
<comment type="caution">
    <text evidence="3">The sequence shown here is derived from an EMBL/GenBank/DDBJ whole genome shotgun (WGS) entry which is preliminary data.</text>
</comment>
<organism evidence="3 4">
    <name type="scientific">Viridibacillus arenosi FSL R5-213</name>
    <dbReference type="NCBI Taxonomy" id="1227360"/>
    <lineage>
        <taxon>Bacteria</taxon>
        <taxon>Bacillati</taxon>
        <taxon>Bacillota</taxon>
        <taxon>Bacilli</taxon>
        <taxon>Bacillales</taxon>
        <taxon>Caryophanaceae</taxon>
        <taxon>Viridibacillus</taxon>
    </lineage>
</organism>
<reference evidence="3 4" key="1">
    <citation type="journal article" date="2014" name="BMC Genomics">
        <title>Genomic comparison of sporeforming bacilli isolated from milk.</title>
        <authorList>
            <person name="Moreno Switt A.I."/>
            <person name="Andrus A.D."/>
            <person name="Ranieri M.L."/>
            <person name="Orsi R.H."/>
            <person name="Ivy R."/>
            <person name="den Bakker H.C."/>
            <person name="Martin N.H."/>
            <person name="Wiedmann M."/>
            <person name="Boor K.J."/>
        </authorList>
    </citation>
    <scope>NUCLEOTIDE SEQUENCE [LARGE SCALE GENOMIC DNA]</scope>
    <source>
        <strain evidence="3 4">FSL R5-213</strain>
    </source>
</reference>
<protein>
    <recommendedName>
        <fullName evidence="2">Membrane protein NfeD2 N-terminal transmembrane domain-containing protein</fullName>
    </recommendedName>
</protein>
<dbReference type="Gene3D" id="2.40.50.140">
    <property type="entry name" value="Nucleic acid-binding proteins"/>
    <property type="match status" value="1"/>
</dbReference>
<name>W4EQU7_9BACL</name>
<evidence type="ECO:0000313" key="3">
    <source>
        <dbReference type="EMBL" id="ETT82938.1"/>
    </source>
</evidence>
<dbReference type="InterPro" id="IPR012340">
    <property type="entry name" value="NA-bd_OB-fold"/>
</dbReference>